<dbReference type="OrthoDB" id="10263272at2759"/>
<organism evidence="11 12">
    <name type="scientific">Chrysochromulina tobinii</name>
    <dbReference type="NCBI Taxonomy" id="1460289"/>
    <lineage>
        <taxon>Eukaryota</taxon>
        <taxon>Haptista</taxon>
        <taxon>Haptophyta</taxon>
        <taxon>Prymnesiophyceae</taxon>
        <taxon>Prymnesiales</taxon>
        <taxon>Chrysochromulinaceae</taxon>
        <taxon>Chrysochromulina</taxon>
    </lineage>
</organism>
<dbReference type="FunFam" id="2.130.10.10:FF:000025">
    <property type="entry name" value="FIZZY-related 2 isoform 1"/>
    <property type="match status" value="1"/>
</dbReference>
<proteinExistence type="inferred from homology"/>
<dbReference type="CDD" id="cd00200">
    <property type="entry name" value="WD40"/>
    <property type="match status" value="1"/>
</dbReference>
<dbReference type="InterPro" id="IPR015943">
    <property type="entry name" value="WD40/YVTN_repeat-like_dom_sf"/>
</dbReference>
<dbReference type="GO" id="GO:0031145">
    <property type="term" value="P:anaphase-promoting complex-dependent catabolic process"/>
    <property type="evidence" value="ECO:0007669"/>
    <property type="project" value="TreeGrafter"/>
</dbReference>
<dbReference type="PANTHER" id="PTHR19918">
    <property type="entry name" value="CELL DIVISION CYCLE 20 CDC20 FIZZY -RELATED"/>
    <property type="match status" value="1"/>
</dbReference>
<evidence type="ECO:0000256" key="8">
    <source>
        <dbReference type="PROSITE-ProRule" id="PRU00221"/>
    </source>
</evidence>
<evidence type="ECO:0000259" key="10">
    <source>
        <dbReference type="Pfam" id="PF24807"/>
    </source>
</evidence>
<keyword evidence="5" id="KW-0677">Repeat</keyword>
<comment type="similarity">
    <text evidence="2">Belongs to the WD repeat CDC20/Fizzy family.</text>
</comment>
<evidence type="ECO:0000313" key="12">
    <source>
        <dbReference type="Proteomes" id="UP000037460"/>
    </source>
</evidence>
<reference evidence="12" key="1">
    <citation type="journal article" date="2015" name="PLoS Genet.">
        <title>Genome Sequence and Transcriptome Analyses of Chrysochromulina tobin: Metabolic Tools for Enhanced Algal Fitness in the Prominent Order Prymnesiales (Haptophyceae).</title>
        <authorList>
            <person name="Hovde B.T."/>
            <person name="Deodato C.R."/>
            <person name="Hunsperger H.M."/>
            <person name="Ryken S.A."/>
            <person name="Yost W."/>
            <person name="Jha R.K."/>
            <person name="Patterson J."/>
            <person name="Monnat R.J. Jr."/>
            <person name="Barlow S.B."/>
            <person name="Starkenburg S.R."/>
            <person name="Cattolico R.A."/>
        </authorList>
    </citation>
    <scope>NUCLEOTIDE SEQUENCE</scope>
    <source>
        <strain evidence="12">CCMP291</strain>
    </source>
</reference>
<feature type="repeat" description="WD" evidence="8">
    <location>
        <begin position="296"/>
        <end position="337"/>
    </location>
</feature>
<gene>
    <name evidence="11" type="ORF">Ctob_007976</name>
</gene>
<dbReference type="InterPro" id="IPR019775">
    <property type="entry name" value="WD40_repeat_CS"/>
</dbReference>
<dbReference type="PROSITE" id="PS50294">
    <property type="entry name" value="WD_REPEATS_REGION"/>
    <property type="match status" value="2"/>
</dbReference>
<feature type="compositionally biased region" description="Basic and acidic residues" evidence="9">
    <location>
        <begin position="70"/>
        <end position="85"/>
    </location>
</feature>
<dbReference type="AlphaFoldDB" id="A0A0M0JSU4"/>
<name>A0A0M0JSU4_9EUKA</name>
<evidence type="ECO:0000256" key="7">
    <source>
        <dbReference type="ARBA" id="ARBA00023306"/>
    </source>
</evidence>
<dbReference type="InterPro" id="IPR001680">
    <property type="entry name" value="WD40_rpt"/>
</dbReference>
<feature type="repeat" description="WD" evidence="8">
    <location>
        <begin position="338"/>
        <end position="382"/>
    </location>
</feature>
<dbReference type="InterPro" id="IPR033010">
    <property type="entry name" value="Cdc20/Fizzy"/>
</dbReference>
<evidence type="ECO:0000256" key="9">
    <source>
        <dbReference type="SAM" id="MobiDB-lite"/>
    </source>
</evidence>
<dbReference type="Gene3D" id="2.130.10.10">
    <property type="entry name" value="YVTN repeat-like/Quinoprotein amine dehydrogenase"/>
    <property type="match status" value="1"/>
</dbReference>
<evidence type="ECO:0000313" key="11">
    <source>
        <dbReference type="EMBL" id="KOO29659.1"/>
    </source>
</evidence>
<dbReference type="EMBL" id="JWZX01002382">
    <property type="protein sequence ID" value="KOO29659.1"/>
    <property type="molecule type" value="Genomic_DNA"/>
</dbReference>
<keyword evidence="4" id="KW-0132">Cell division</keyword>
<dbReference type="PANTHER" id="PTHR19918:SF1">
    <property type="entry name" value="FIZZY-RELATED PROTEIN HOMOLOG"/>
    <property type="match status" value="1"/>
</dbReference>
<evidence type="ECO:0000256" key="1">
    <source>
        <dbReference type="ARBA" id="ARBA00004906"/>
    </source>
</evidence>
<dbReference type="SUPFAM" id="SSF50998">
    <property type="entry name" value="Quinoprotein alcohol dehydrogenase-like"/>
    <property type="match status" value="1"/>
</dbReference>
<evidence type="ECO:0000256" key="3">
    <source>
        <dbReference type="ARBA" id="ARBA00022574"/>
    </source>
</evidence>
<feature type="compositionally biased region" description="Low complexity" evidence="9">
    <location>
        <begin position="8"/>
        <end position="19"/>
    </location>
</feature>
<comment type="pathway">
    <text evidence="1">Protein modification; protein ubiquitination.</text>
</comment>
<evidence type="ECO:0000256" key="2">
    <source>
        <dbReference type="ARBA" id="ARBA00006445"/>
    </source>
</evidence>
<dbReference type="GO" id="GO:0010997">
    <property type="term" value="F:anaphase-promoting complex binding"/>
    <property type="evidence" value="ECO:0007669"/>
    <property type="project" value="InterPro"/>
</dbReference>
<dbReference type="GO" id="GO:0005680">
    <property type="term" value="C:anaphase-promoting complex"/>
    <property type="evidence" value="ECO:0007669"/>
    <property type="project" value="TreeGrafter"/>
</dbReference>
<dbReference type="PROSITE" id="PS00678">
    <property type="entry name" value="WD_REPEATS_1"/>
    <property type="match status" value="1"/>
</dbReference>
<dbReference type="Proteomes" id="UP000037460">
    <property type="component" value="Unassembled WGS sequence"/>
</dbReference>
<keyword evidence="12" id="KW-1185">Reference proteome</keyword>
<evidence type="ECO:0000256" key="5">
    <source>
        <dbReference type="ARBA" id="ARBA00022737"/>
    </source>
</evidence>
<dbReference type="PROSITE" id="PS50082">
    <property type="entry name" value="WD_REPEATS_2"/>
    <property type="match status" value="4"/>
</dbReference>
<evidence type="ECO:0000256" key="4">
    <source>
        <dbReference type="ARBA" id="ARBA00022618"/>
    </source>
</evidence>
<feature type="repeat" description="WD" evidence="8">
    <location>
        <begin position="426"/>
        <end position="459"/>
    </location>
</feature>
<feature type="region of interest" description="Disordered" evidence="9">
    <location>
        <begin position="465"/>
        <end position="485"/>
    </location>
</feature>
<sequence length="485" mass="52889">METETVLGGSAPAEPGSSSDPRREAWGSTSDARLPTSARKSPSSAYSDRFIPSRRGVNLQDSFALLPDSQPKKRDAPQEGAKEDNLDTYTMLLRSEFLGSESNGARRADELAPTSPQRNLFRYRALPSSRADENAAYALSPVGSDSQRVLCSPRKAPRKISTVPYKVLDAPALQDDFYLNLVDWSSLNVLAVGLGTCVYLWSACTSKVTKLCDLGPEDSVTSVNWTQRGTHLAVGTSVGEVQIWDAAKCQTTRTMSGHQARVGTLCWSGHMLSSGSRDRLILQRDVRVADHFTSKLSGHKQEVCGLKWSFDGQQLASGGNDNKLYVWSPHSTSPLLRFNEHTAAVKAISWSPHQNGLLASGGGTADRCIRFWNTQTASPLNSIDTGSQVCNLCWSKNINELVSTHGYSQNQIVVWRYSSMSKVATLTGHTLRVLYLAMSPDGQTIVTGAGDETLRFWNVFPGPKTKGDASDSSSMLDFQGRTSIR</sequence>
<dbReference type="SMART" id="SM00320">
    <property type="entry name" value="WD40"/>
    <property type="match status" value="6"/>
</dbReference>
<feature type="repeat" description="WD" evidence="8">
    <location>
        <begin position="213"/>
        <end position="254"/>
    </location>
</feature>
<dbReference type="InterPro" id="IPR056150">
    <property type="entry name" value="WD40_CDC20-Fz"/>
</dbReference>
<dbReference type="Pfam" id="PF24807">
    <property type="entry name" value="WD40_CDC20-Fz"/>
    <property type="match status" value="1"/>
</dbReference>
<dbReference type="GO" id="GO:0051301">
    <property type="term" value="P:cell division"/>
    <property type="evidence" value="ECO:0007669"/>
    <property type="project" value="UniProtKB-KW"/>
</dbReference>
<comment type="caution">
    <text evidence="11">The sequence shown here is derived from an EMBL/GenBank/DDBJ whole genome shotgun (WGS) entry which is preliminary data.</text>
</comment>
<keyword evidence="6" id="KW-0498">Mitosis</keyword>
<dbReference type="GO" id="GO:1905786">
    <property type="term" value="P:positive regulation of anaphase-promoting complex-dependent catabolic process"/>
    <property type="evidence" value="ECO:0007669"/>
    <property type="project" value="TreeGrafter"/>
</dbReference>
<accession>A0A0M0JSU4</accession>
<feature type="domain" description="CDC20/Fizzy WD40" evidence="10">
    <location>
        <begin position="168"/>
        <end position="457"/>
    </location>
</feature>
<protein>
    <recommendedName>
        <fullName evidence="10">CDC20/Fizzy WD40 domain-containing protein</fullName>
    </recommendedName>
</protein>
<dbReference type="GO" id="GO:1990757">
    <property type="term" value="F:ubiquitin ligase activator activity"/>
    <property type="evidence" value="ECO:0007669"/>
    <property type="project" value="TreeGrafter"/>
</dbReference>
<feature type="region of interest" description="Disordered" evidence="9">
    <location>
        <begin position="1"/>
        <end position="86"/>
    </location>
</feature>
<keyword evidence="7" id="KW-0131">Cell cycle</keyword>
<feature type="compositionally biased region" description="Polar residues" evidence="9">
    <location>
        <begin position="470"/>
        <end position="485"/>
    </location>
</feature>
<evidence type="ECO:0000256" key="6">
    <source>
        <dbReference type="ARBA" id="ARBA00022776"/>
    </source>
</evidence>
<keyword evidence="3 8" id="KW-0853">WD repeat</keyword>
<dbReference type="InterPro" id="IPR011047">
    <property type="entry name" value="Quinoprotein_ADH-like_sf"/>
</dbReference>